<proteinExistence type="predicted"/>
<comment type="caution">
    <text evidence="1">The sequence shown here is derived from an EMBL/GenBank/DDBJ whole genome shotgun (WGS) entry which is preliminary data.</text>
</comment>
<keyword evidence="2" id="KW-1185">Reference proteome</keyword>
<dbReference type="EMBL" id="JACEIK010000919">
    <property type="protein sequence ID" value="MCD7463832.1"/>
    <property type="molecule type" value="Genomic_DNA"/>
</dbReference>
<evidence type="ECO:0000313" key="2">
    <source>
        <dbReference type="Proteomes" id="UP000823775"/>
    </source>
</evidence>
<accession>A0ABS8SZV2</accession>
<gene>
    <name evidence="1" type="ORF">HAX54_051510</name>
</gene>
<evidence type="ECO:0000313" key="1">
    <source>
        <dbReference type="EMBL" id="MCD7463832.1"/>
    </source>
</evidence>
<reference evidence="1 2" key="1">
    <citation type="journal article" date="2021" name="BMC Genomics">
        <title>Datura genome reveals duplications of psychoactive alkaloid biosynthetic genes and high mutation rate following tissue culture.</title>
        <authorList>
            <person name="Rajewski A."/>
            <person name="Carter-House D."/>
            <person name="Stajich J."/>
            <person name="Litt A."/>
        </authorList>
    </citation>
    <scope>NUCLEOTIDE SEQUENCE [LARGE SCALE GENOMIC DNA]</scope>
    <source>
        <strain evidence="1">AR-01</strain>
    </source>
</reference>
<organism evidence="1 2">
    <name type="scientific">Datura stramonium</name>
    <name type="common">Jimsonweed</name>
    <name type="synonym">Common thornapple</name>
    <dbReference type="NCBI Taxonomy" id="4076"/>
    <lineage>
        <taxon>Eukaryota</taxon>
        <taxon>Viridiplantae</taxon>
        <taxon>Streptophyta</taxon>
        <taxon>Embryophyta</taxon>
        <taxon>Tracheophyta</taxon>
        <taxon>Spermatophyta</taxon>
        <taxon>Magnoliopsida</taxon>
        <taxon>eudicotyledons</taxon>
        <taxon>Gunneridae</taxon>
        <taxon>Pentapetalae</taxon>
        <taxon>asterids</taxon>
        <taxon>lamiids</taxon>
        <taxon>Solanales</taxon>
        <taxon>Solanaceae</taxon>
        <taxon>Solanoideae</taxon>
        <taxon>Datureae</taxon>
        <taxon>Datura</taxon>
    </lineage>
</organism>
<protein>
    <submittedName>
        <fullName evidence="1">Uncharacterized protein</fullName>
    </submittedName>
</protein>
<dbReference type="Proteomes" id="UP000823775">
    <property type="component" value="Unassembled WGS sequence"/>
</dbReference>
<sequence length="127" mass="13943">MWVRPISRSRSKSLELLEMACTRNSNNNSPTKAAMGSFVAQGRAKKFPAKKKGQPTKVTPLPQARQIEQVVQKQVPQQRLATVPAKIVTPPGMGEAFNVVKGAMEMFTAFMENQGPRGDQTPPHTGR</sequence>
<name>A0ABS8SZV2_DATST</name>